<feature type="compositionally biased region" description="Basic and acidic residues" evidence="1">
    <location>
        <begin position="644"/>
        <end position="653"/>
    </location>
</feature>
<name>A0ABQ7S9Z1_9ACAR</name>
<protein>
    <submittedName>
        <fullName evidence="2">Uncharacterized protein</fullName>
    </submittedName>
</protein>
<feature type="compositionally biased region" description="Low complexity" evidence="1">
    <location>
        <begin position="67"/>
        <end position="90"/>
    </location>
</feature>
<dbReference type="EMBL" id="JAIFTH010000199">
    <property type="protein sequence ID" value="KAG9510227.1"/>
    <property type="molecule type" value="Genomic_DNA"/>
</dbReference>
<feature type="region of interest" description="Disordered" evidence="1">
    <location>
        <begin position="242"/>
        <end position="302"/>
    </location>
</feature>
<feature type="region of interest" description="Disordered" evidence="1">
    <location>
        <begin position="318"/>
        <end position="361"/>
    </location>
</feature>
<feature type="compositionally biased region" description="Polar residues" evidence="1">
    <location>
        <begin position="657"/>
        <end position="670"/>
    </location>
</feature>
<feature type="region of interest" description="Disordered" evidence="1">
    <location>
        <begin position="26"/>
        <end position="151"/>
    </location>
</feature>
<feature type="compositionally biased region" description="Low complexity" evidence="1">
    <location>
        <begin position="285"/>
        <end position="302"/>
    </location>
</feature>
<feature type="compositionally biased region" description="Basic and acidic residues" evidence="1">
    <location>
        <begin position="672"/>
        <end position="684"/>
    </location>
</feature>
<feature type="region of interest" description="Disordered" evidence="1">
    <location>
        <begin position="576"/>
        <end position="684"/>
    </location>
</feature>
<feature type="region of interest" description="Disordered" evidence="1">
    <location>
        <begin position="441"/>
        <end position="473"/>
    </location>
</feature>
<feature type="compositionally biased region" description="Polar residues" evidence="1">
    <location>
        <begin position="50"/>
        <end position="66"/>
    </location>
</feature>
<gene>
    <name evidence="2" type="ORF">GZH46_01238</name>
</gene>
<feature type="compositionally biased region" description="Low complexity" evidence="1">
    <location>
        <begin position="320"/>
        <end position="339"/>
    </location>
</feature>
<evidence type="ECO:0000313" key="3">
    <source>
        <dbReference type="Proteomes" id="UP000825002"/>
    </source>
</evidence>
<keyword evidence="3" id="KW-1185">Reference proteome</keyword>
<feature type="compositionally biased region" description="Polar residues" evidence="1">
    <location>
        <begin position="119"/>
        <end position="129"/>
    </location>
</feature>
<feature type="compositionally biased region" description="Basic and acidic residues" evidence="1">
    <location>
        <begin position="580"/>
        <end position="589"/>
    </location>
</feature>
<comment type="caution">
    <text evidence="2">The sequence shown here is derived from an EMBL/GenBank/DDBJ whole genome shotgun (WGS) entry which is preliminary data.</text>
</comment>
<feature type="non-terminal residue" evidence="2">
    <location>
        <position position="1"/>
    </location>
</feature>
<reference evidence="2 3" key="1">
    <citation type="submission" date="2020-10" db="EMBL/GenBank/DDBJ databases">
        <authorList>
            <person name="Klimov P.B."/>
            <person name="Dyachkov S.M."/>
            <person name="Chetverikov P.E."/>
        </authorList>
    </citation>
    <scope>NUCLEOTIDE SEQUENCE [LARGE SCALE GENOMIC DNA]</scope>
    <source>
        <strain evidence="2">BMOC 18-1129-001#AD2665</strain>
        <tissue evidence="2">Entire mites</tissue>
    </source>
</reference>
<feature type="compositionally biased region" description="Polar residues" evidence="1">
    <location>
        <begin position="593"/>
        <end position="602"/>
    </location>
</feature>
<dbReference type="Proteomes" id="UP000825002">
    <property type="component" value="Unassembled WGS sequence"/>
</dbReference>
<feature type="region of interest" description="Disordered" evidence="1">
    <location>
        <begin position="533"/>
        <end position="560"/>
    </location>
</feature>
<evidence type="ECO:0000256" key="1">
    <source>
        <dbReference type="SAM" id="MobiDB-lite"/>
    </source>
</evidence>
<sequence length="684" mass="72351">MDEECVGSISDTIQQLKLEIMKLGAQDKPVATSEDEDDSSSIDQHKETSHTSLTKFPNAQNSCDAITSSSEAPGEPSTPSASSSSAVSNETPKHSFDNMSSLSGGHEMTSESSGGVYASSYSDLRTDQSGCGAKSDTFTATHQSRIRTRRALTRLTSGSPATNAGHSPPTRYSARYITGIGRGATVSPLILANALATSTSSENSSIIEEEVDSSVRPWSGISPTQQQSHPVRARRAPNSSMLRALPSSPIGQFSPSEHREIMRELSSSSEHPASRQFIDPTSIGPPFGTSGTAPSSSASLTSRRGRLLPSMLSRAACLPSSTRSSSDITTTTTTDSWTDFCHNNANNDDEPEPVASSGGSQQYEGYYDSCDINTFDTTTANTTTRTEESGESLMTENASSTDVLNRVGVSEASSSTSSNLRTDEHDSDLVILGSPLNEASTNKTCPVGTNRTTAFGKTSRPSASSATGSNMTVSSSQGSLVVFDDYDNDGGGIGGGDDDDDEPLVVIAPPAPELVSDNCVSADVGLSLTAEIDTGGQQQDMDRQKVTMSSSLLHRDADQSSIPSVSTTILVVKGDDDLDETRHEDKSELLIDNENQTESTGGVPSKSALPKSKLADTNDGMSSAFDKPKRRLRPKRPDVQPTGKVKDDIRAPADDAATSSSFTIILNNPQKAKPEQQHQKSTRE</sequence>
<evidence type="ECO:0000313" key="2">
    <source>
        <dbReference type="EMBL" id="KAG9510227.1"/>
    </source>
</evidence>
<accession>A0ABQ7S9Z1</accession>
<proteinExistence type="predicted"/>
<organism evidence="2 3">
    <name type="scientific">Fragariocoptes setiger</name>
    <dbReference type="NCBI Taxonomy" id="1670756"/>
    <lineage>
        <taxon>Eukaryota</taxon>
        <taxon>Metazoa</taxon>
        <taxon>Ecdysozoa</taxon>
        <taxon>Arthropoda</taxon>
        <taxon>Chelicerata</taxon>
        <taxon>Arachnida</taxon>
        <taxon>Acari</taxon>
        <taxon>Acariformes</taxon>
        <taxon>Trombidiformes</taxon>
        <taxon>Prostigmata</taxon>
        <taxon>Eupodina</taxon>
        <taxon>Eriophyoidea</taxon>
        <taxon>Phytoptidae</taxon>
        <taxon>Fragariocoptes</taxon>
    </lineage>
</organism>